<dbReference type="KEGG" id="plak:A1s21155_02210"/>
<dbReference type="Proteomes" id="UP000217216">
    <property type="component" value="Chromosome"/>
</dbReference>
<sequence>MPDKKATVIFDGECRFCLASLNWLRSNLDIEAHPFQSADLAGFHLTRAQCEREVIALIDGTVYGGAQAVAQLLALRGNRGLSRCVRASGKLGDLGYHWVATHRNSLPIKALTVLLERAVR</sequence>
<accession>A0AAC9YSY7</accession>
<dbReference type="GeneID" id="300656962"/>
<gene>
    <name evidence="1" type="ORF">A1s21155_02210</name>
</gene>
<protein>
    <submittedName>
        <fullName evidence="1">DUF393 domain-containing protein</fullName>
    </submittedName>
</protein>
<dbReference type="InterPro" id="IPR007263">
    <property type="entry name" value="DCC1-like"/>
</dbReference>
<evidence type="ECO:0000313" key="1">
    <source>
        <dbReference type="EMBL" id="ASY11798.1"/>
    </source>
</evidence>
<dbReference type="RefSeq" id="WP_095696063.1">
    <property type="nucleotide sequence ID" value="NZ_CP016770.1"/>
</dbReference>
<dbReference type="GO" id="GO:0015035">
    <property type="term" value="F:protein-disulfide reductase activity"/>
    <property type="evidence" value="ECO:0007669"/>
    <property type="project" value="InterPro"/>
</dbReference>
<evidence type="ECO:0000313" key="2">
    <source>
        <dbReference type="Proteomes" id="UP000217216"/>
    </source>
</evidence>
<dbReference type="Pfam" id="PF04134">
    <property type="entry name" value="DCC1-like"/>
    <property type="match status" value="1"/>
</dbReference>
<keyword evidence="2" id="KW-1185">Reference proteome</keyword>
<reference evidence="1 2" key="1">
    <citation type="submission" date="2016-07" db="EMBL/GenBank/DDBJ databases">
        <title>High microdiversification within the ubiquitous acI lineage of Actinobacteria.</title>
        <authorList>
            <person name="Neuenschwander S.M."/>
            <person name="Salcher M."/>
            <person name="Ghai R."/>
            <person name="Pernthaler J."/>
        </authorList>
    </citation>
    <scope>NUCLEOTIDE SEQUENCE [LARGE SCALE GENOMIC DNA]</scope>
    <source>
        <strain evidence="1">MMS-21-155</strain>
    </source>
</reference>
<dbReference type="EMBL" id="CP016770">
    <property type="protein sequence ID" value="ASY11798.1"/>
    <property type="molecule type" value="Genomic_DNA"/>
</dbReference>
<name>A0AAC9YSY7_9ACTN</name>
<organism evidence="1 2">
    <name type="scientific">Candidatus Planktophila dulcis</name>
    <dbReference type="NCBI Taxonomy" id="1884914"/>
    <lineage>
        <taxon>Bacteria</taxon>
        <taxon>Bacillati</taxon>
        <taxon>Actinomycetota</taxon>
        <taxon>Actinomycetes</taxon>
        <taxon>Candidatus Nanopelagicales</taxon>
        <taxon>Candidatus Nanopelagicaceae</taxon>
        <taxon>Candidatus Planktophila</taxon>
    </lineage>
</organism>
<dbReference type="AlphaFoldDB" id="A0AAC9YSY7"/>
<proteinExistence type="predicted"/>